<evidence type="ECO:0000256" key="1">
    <source>
        <dbReference type="SAM" id="MobiDB-lite"/>
    </source>
</evidence>
<dbReference type="Proteomes" id="UP000509750">
    <property type="component" value="Plasmid unnamed2"/>
</dbReference>
<dbReference type="OrthoDB" id="8639at2157"/>
<name>A0A7D5KPV5_9EURY</name>
<dbReference type="KEGG" id="halg:HUG10_19930"/>
<dbReference type="GeneID" id="56031153"/>
<dbReference type="EMBL" id="CP058531">
    <property type="protein sequence ID" value="QLG29882.1"/>
    <property type="molecule type" value="Genomic_DNA"/>
</dbReference>
<organism evidence="2 3">
    <name type="scientific">Halorarum halophilum</name>
    <dbReference type="NCBI Taxonomy" id="2743090"/>
    <lineage>
        <taxon>Archaea</taxon>
        <taxon>Methanobacteriati</taxon>
        <taxon>Methanobacteriota</taxon>
        <taxon>Stenosarchaea group</taxon>
        <taxon>Halobacteria</taxon>
        <taxon>Halobacteriales</taxon>
        <taxon>Haloferacaceae</taxon>
        <taxon>Halorarum</taxon>
    </lineage>
</organism>
<feature type="region of interest" description="Disordered" evidence="1">
    <location>
        <begin position="61"/>
        <end position="82"/>
    </location>
</feature>
<gene>
    <name evidence="2" type="ORF">HUG10_19930</name>
</gene>
<reference evidence="2 3" key="1">
    <citation type="submission" date="2020-07" db="EMBL/GenBank/DDBJ databases">
        <title>Gai3-2, isolated from salt lake.</title>
        <authorList>
            <person name="Cui H."/>
            <person name="Shi X."/>
        </authorList>
    </citation>
    <scope>NUCLEOTIDE SEQUENCE [LARGE SCALE GENOMIC DNA]</scope>
    <source>
        <strain evidence="2 3">Gai3-2</strain>
        <plasmid evidence="2 3">unnamed2</plasmid>
    </source>
</reference>
<keyword evidence="2" id="KW-0614">Plasmid</keyword>
<dbReference type="AlphaFoldDB" id="A0A7D5KPV5"/>
<proteinExistence type="predicted"/>
<geneLocation type="plasmid" evidence="2 3">
    <name>unnamed2</name>
</geneLocation>
<accession>A0A7D5KPV5</accession>
<evidence type="ECO:0000313" key="2">
    <source>
        <dbReference type="EMBL" id="QLG29882.1"/>
    </source>
</evidence>
<sequence>MKRQGAPLALGQTIEYTVVDVDAHGTERVRLSHEHADEYDVDWYRDQCIRAAVGVLSPAGYHESAIKNSPREGSTPSIQSYE</sequence>
<dbReference type="RefSeq" id="WP_179171456.1">
    <property type="nucleotide sequence ID" value="NZ_CP058531.1"/>
</dbReference>
<evidence type="ECO:0000313" key="3">
    <source>
        <dbReference type="Proteomes" id="UP000509750"/>
    </source>
</evidence>
<protein>
    <submittedName>
        <fullName evidence="2">Uncharacterized protein</fullName>
    </submittedName>
</protein>
<feature type="compositionally biased region" description="Polar residues" evidence="1">
    <location>
        <begin position="71"/>
        <end position="82"/>
    </location>
</feature>
<keyword evidence="3" id="KW-1185">Reference proteome</keyword>